<dbReference type="Pfam" id="PF00849">
    <property type="entry name" value="PseudoU_synth_2"/>
    <property type="match status" value="1"/>
</dbReference>
<proteinExistence type="inferred from homology"/>
<dbReference type="SUPFAM" id="SSF55120">
    <property type="entry name" value="Pseudouridine synthase"/>
    <property type="match status" value="1"/>
</dbReference>
<dbReference type="Gene3D" id="3.30.2350.10">
    <property type="entry name" value="Pseudouridine synthase"/>
    <property type="match status" value="1"/>
</dbReference>
<evidence type="ECO:0000256" key="4">
    <source>
        <dbReference type="ARBA" id="ARBA00023235"/>
    </source>
</evidence>
<dbReference type="EMBL" id="CAMAPF010000033">
    <property type="protein sequence ID" value="CAH9079840.1"/>
    <property type="molecule type" value="Genomic_DNA"/>
</dbReference>
<dbReference type="PANTHER" id="PTHR21600">
    <property type="entry name" value="MITOCHONDRIAL RNA PSEUDOURIDINE SYNTHASE"/>
    <property type="match status" value="1"/>
</dbReference>
<dbReference type="CDD" id="cd02869">
    <property type="entry name" value="PseudoU_synth_RluA_like"/>
    <property type="match status" value="1"/>
</dbReference>
<evidence type="ECO:0000313" key="6">
    <source>
        <dbReference type="EMBL" id="CAH9079840.1"/>
    </source>
</evidence>
<evidence type="ECO:0000259" key="5">
    <source>
        <dbReference type="Pfam" id="PF00849"/>
    </source>
</evidence>
<dbReference type="InterPro" id="IPR020103">
    <property type="entry name" value="PsdUridine_synth_cat_dom_sf"/>
</dbReference>
<keyword evidence="4" id="KW-0413">Isomerase</keyword>
<dbReference type="Proteomes" id="UP001152523">
    <property type="component" value="Unassembled WGS sequence"/>
</dbReference>
<dbReference type="PANTHER" id="PTHR21600:SF81">
    <property type="entry name" value="21S RRNA PSEUDOURIDINE(2819) SYNTHASE"/>
    <property type="match status" value="1"/>
</dbReference>
<dbReference type="InterPro" id="IPR006145">
    <property type="entry name" value="PsdUridine_synth_RsuA/RluA"/>
</dbReference>
<organism evidence="6 7">
    <name type="scientific">Cuscuta epithymum</name>
    <dbReference type="NCBI Taxonomy" id="186058"/>
    <lineage>
        <taxon>Eukaryota</taxon>
        <taxon>Viridiplantae</taxon>
        <taxon>Streptophyta</taxon>
        <taxon>Embryophyta</taxon>
        <taxon>Tracheophyta</taxon>
        <taxon>Spermatophyta</taxon>
        <taxon>Magnoliopsida</taxon>
        <taxon>eudicotyledons</taxon>
        <taxon>Gunneridae</taxon>
        <taxon>Pentapetalae</taxon>
        <taxon>asterids</taxon>
        <taxon>lamiids</taxon>
        <taxon>Solanales</taxon>
        <taxon>Convolvulaceae</taxon>
        <taxon>Cuscuteae</taxon>
        <taxon>Cuscuta</taxon>
        <taxon>Cuscuta subgen. Cuscuta</taxon>
    </lineage>
</organism>
<keyword evidence="3" id="KW-0496">Mitochondrion</keyword>
<accession>A0AAV0CP69</accession>
<dbReference type="InterPro" id="IPR050188">
    <property type="entry name" value="RluA_PseudoU_synthase"/>
</dbReference>
<evidence type="ECO:0000256" key="3">
    <source>
        <dbReference type="ARBA" id="ARBA00023128"/>
    </source>
</evidence>
<dbReference type="GO" id="GO:0003723">
    <property type="term" value="F:RNA binding"/>
    <property type="evidence" value="ECO:0007669"/>
    <property type="project" value="InterPro"/>
</dbReference>
<sequence length="469" mass="53121">MFMGERFVLRRTSFFCRRFISLQVDEDALSSAFYLRRGRCSTAAAKTEAVKEADSAKKKDKRFTLPPYTSSIDGTALGRELAGRHQDAKEKPSTAMTALKWVLHCCPELPRSLVQKLFRLRQVRRVSSTDQQPQHKRVNAKESMYIGDQIVLPITVEKFPAEKHVESLCSEEHSKFLQSIELYKDPSILVVNKPPGMPVQGGVGIKRSLDELAARYMRYGYPEPPRLVHRLDRDCSGILVMGRTQLSTTVLHAIFREKTFEASNADAETTKRNLQKKYWALVIGCPRRAGGVISVPLGKVMLDNGKSDRITIMDDDHAQSAHSAVTEYRVIESSEKGYTWLELSPLTGRKHQLRVHCAEVLGTPILGDYRYGWQAHRKLKHHLPYGFPSQRLPDQKWDSLGFSLMNGGSICDKQPHLHLHCKEMVLPNISLALQHAQQASDCGLADVETIRLFAPFPSHMQHSWDHLNS</sequence>
<comment type="subcellular location">
    <subcellularLocation>
        <location evidence="1">Mitochondrion</location>
    </subcellularLocation>
</comment>
<evidence type="ECO:0000256" key="2">
    <source>
        <dbReference type="ARBA" id="ARBA00010876"/>
    </source>
</evidence>
<name>A0AAV0CP69_9ASTE</name>
<keyword evidence="7" id="KW-1185">Reference proteome</keyword>
<feature type="domain" description="Pseudouridine synthase RsuA/RluA-like" evidence="5">
    <location>
        <begin position="188"/>
        <end position="358"/>
    </location>
</feature>
<dbReference type="GO" id="GO:0005739">
    <property type="term" value="C:mitochondrion"/>
    <property type="evidence" value="ECO:0007669"/>
    <property type="project" value="UniProtKB-SubCell"/>
</dbReference>
<evidence type="ECO:0000256" key="1">
    <source>
        <dbReference type="ARBA" id="ARBA00004173"/>
    </source>
</evidence>
<dbReference type="GO" id="GO:0009982">
    <property type="term" value="F:pseudouridine synthase activity"/>
    <property type="evidence" value="ECO:0007669"/>
    <property type="project" value="InterPro"/>
</dbReference>
<comment type="similarity">
    <text evidence="2">Belongs to the pseudouridine synthase RluA family.</text>
</comment>
<dbReference type="GO" id="GO:0000455">
    <property type="term" value="P:enzyme-directed rRNA pseudouridine synthesis"/>
    <property type="evidence" value="ECO:0007669"/>
    <property type="project" value="TreeGrafter"/>
</dbReference>
<reference evidence="6" key="1">
    <citation type="submission" date="2022-07" db="EMBL/GenBank/DDBJ databases">
        <authorList>
            <person name="Macas J."/>
            <person name="Novak P."/>
            <person name="Neumann P."/>
        </authorList>
    </citation>
    <scope>NUCLEOTIDE SEQUENCE</scope>
</reference>
<comment type="caution">
    <text evidence="6">The sequence shown here is derived from an EMBL/GenBank/DDBJ whole genome shotgun (WGS) entry which is preliminary data.</text>
</comment>
<gene>
    <name evidence="6" type="ORF">CEPIT_LOCUS7075</name>
</gene>
<dbReference type="AlphaFoldDB" id="A0AAV0CP69"/>
<evidence type="ECO:0000313" key="7">
    <source>
        <dbReference type="Proteomes" id="UP001152523"/>
    </source>
</evidence>
<protein>
    <recommendedName>
        <fullName evidence="5">Pseudouridine synthase RsuA/RluA-like domain-containing protein</fullName>
    </recommendedName>
</protein>